<keyword evidence="1" id="KW-0472">Membrane</keyword>
<dbReference type="InterPro" id="IPR018672">
    <property type="entry name" value="DUF2140"/>
</dbReference>
<sequence>MKWKWAFFILFIFNIIVAVSIYFALFTPRNPVVMNEDQAPSNLGENVKAIITLENKDVEALLQEALIANETDTIRQIRVEESIFLDGELSILGMPVSYSIGAEPFLVEGGELQLKVNEIQLGNLSLPIKQTMNIMLNQFSNELPIELDTENQLITVFLTKIPLENVEEIKLLQIDKEVQEYTFEVTISKENLLQ</sequence>
<dbReference type="EMBL" id="CP034465">
    <property type="protein sequence ID" value="AZP05363.1"/>
    <property type="molecule type" value="Genomic_DNA"/>
</dbReference>
<feature type="transmembrane region" description="Helical" evidence="1">
    <location>
        <begin position="6"/>
        <end position="25"/>
    </location>
</feature>
<dbReference type="OrthoDB" id="2241695at2"/>
<organism evidence="2 3">
    <name type="scientific">Jeotgalibaca ciconiae</name>
    <dbReference type="NCBI Taxonomy" id="2496265"/>
    <lineage>
        <taxon>Bacteria</taxon>
        <taxon>Bacillati</taxon>
        <taxon>Bacillota</taxon>
        <taxon>Bacilli</taxon>
        <taxon>Lactobacillales</taxon>
        <taxon>Carnobacteriaceae</taxon>
        <taxon>Jeotgalibaca</taxon>
    </lineage>
</organism>
<dbReference type="KEGG" id="jeh:EJN90_12315"/>
<dbReference type="Proteomes" id="UP000273326">
    <property type="component" value="Chromosome"/>
</dbReference>
<dbReference type="RefSeq" id="WP_126111682.1">
    <property type="nucleotide sequence ID" value="NZ_CP034465.1"/>
</dbReference>
<dbReference type="Pfam" id="PF09911">
    <property type="entry name" value="DUF2140"/>
    <property type="match status" value="1"/>
</dbReference>
<reference evidence="3" key="1">
    <citation type="submission" date="2018-12" db="EMBL/GenBank/DDBJ databases">
        <title>Complete genome sequencing of Jeotgalibaca sp. H21T32.</title>
        <authorList>
            <person name="Bae J.-W."/>
            <person name="Lee S.-Y."/>
        </authorList>
    </citation>
    <scope>NUCLEOTIDE SEQUENCE [LARGE SCALE GENOMIC DNA]</scope>
    <source>
        <strain evidence="3">H21T32</strain>
    </source>
</reference>
<accession>A0A3S9HE24</accession>
<gene>
    <name evidence="2" type="ORF">EJN90_12315</name>
</gene>
<keyword evidence="3" id="KW-1185">Reference proteome</keyword>
<name>A0A3S9HE24_9LACT</name>
<evidence type="ECO:0000256" key="1">
    <source>
        <dbReference type="SAM" id="Phobius"/>
    </source>
</evidence>
<keyword evidence="1" id="KW-1133">Transmembrane helix</keyword>
<protein>
    <submittedName>
        <fullName evidence="2">DUF2140 family protein</fullName>
    </submittedName>
</protein>
<evidence type="ECO:0000313" key="3">
    <source>
        <dbReference type="Proteomes" id="UP000273326"/>
    </source>
</evidence>
<proteinExistence type="predicted"/>
<keyword evidence="1" id="KW-0812">Transmembrane</keyword>
<evidence type="ECO:0000313" key="2">
    <source>
        <dbReference type="EMBL" id="AZP05363.1"/>
    </source>
</evidence>
<dbReference type="AlphaFoldDB" id="A0A3S9HE24"/>